<evidence type="ECO:0000313" key="3">
    <source>
        <dbReference type="EMBL" id="KAE8261363.1"/>
    </source>
</evidence>
<dbReference type="EMBL" id="CAJHJG010001441">
    <property type="protein sequence ID" value="CAD6912488.1"/>
    <property type="molecule type" value="Genomic_DNA"/>
</dbReference>
<feature type="compositionally biased region" description="Low complexity" evidence="1">
    <location>
        <begin position="466"/>
        <end position="475"/>
    </location>
</feature>
<protein>
    <recommendedName>
        <fullName evidence="6">Sld7 C-terminal domain-containing protein</fullName>
    </recommendedName>
</protein>
<name>A0A177V374_9BASI</name>
<reference evidence="3" key="1">
    <citation type="submission" date="2016-04" db="EMBL/GenBank/DDBJ databases">
        <authorList>
            <person name="Nguyen H.D."/>
            <person name="Kesanakurti P."/>
            <person name="Cullis J."/>
            <person name="Levesque C.A."/>
            <person name="Hambleton S."/>
        </authorList>
    </citation>
    <scope>NUCLEOTIDE SEQUENCE</scope>
    <source>
        <strain evidence="3">DAOMC 238032</strain>
    </source>
</reference>
<feature type="region of interest" description="Disordered" evidence="1">
    <location>
        <begin position="1"/>
        <end position="28"/>
    </location>
</feature>
<reference evidence="2" key="3">
    <citation type="submission" date="2020-10" db="EMBL/GenBank/DDBJ databases">
        <authorList>
            <person name="Sedaghatjoo S."/>
        </authorList>
    </citation>
    <scope>NUCLEOTIDE SEQUENCE</scope>
    <source>
        <strain evidence="2">AZH3</strain>
    </source>
</reference>
<organism evidence="3 4">
    <name type="scientific">Tilletia caries</name>
    <name type="common">wheat bunt fungus</name>
    <dbReference type="NCBI Taxonomy" id="13290"/>
    <lineage>
        <taxon>Eukaryota</taxon>
        <taxon>Fungi</taxon>
        <taxon>Dikarya</taxon>
        <taxon>Basidiomycota</taxon>
        <taxon>Ustilaginomycotina</taxon>
        <taxon>Exobasidiomycetes</taxon>
        <taxon>Tilletiales</taxon>
        <taxon>Tilletiaceae</taxon>
        <taxon>Tilletia</taxon>
    </lineage>
</organism>
<dbReference type="AlphaFoldDB" id="A0A177V374"/>
<accession>A0A177V374</accession>
<sequence>MSALISNTNTNSILQPLSTDHTTSCSSPNTKINKLRILWRGSLLLPHGGVPLPGLSIVSTHLPSSSSFSPPRAGRKRRTRVRTEDVFGALGTPGEEEEEEEDFVDEGQKDADFDQQREVEAEVESDLTLAIEVLRHAPLVVRTHNPRSTLASDDLNLDQWVVSSSTSLSLDSTHWSTIDYLHRALLPPPSSSSSSSSIMSRVALTIAPPLQEPPRQQQRGGKGLLLPPAAGFDVFSSPPNEFAIVPVLVPCSPSETTKKRGNNTAQQTIRLALAQRRRFTAPTPAVGPGPASSVLRFRPIVANAEPTPERERERGLSAHKKRMTVAARNRSVAAAASAAAVGSLTPSAAATSSSRLKTTTTSSVSVNVNSAATPAGNDILLPAAVSAAAAAAAARAAASTQPASTTAQTTSTVPIPIPVPAPVAPTRTLVRQQIKRLSRYALLSRGMVESASSSSSSSSKGPSFPQQQQGGEATAAAVDEYGRCLKAVVAATEAILKPELDKLPTGAPMPDMARIAACVQVHVQMYAPPLPRACFPPGTTVPS</sequence>
<evidence type="ECO:0000313" key="5">
    <source>
        <dbReference type="Proteomes" id="UP000836402"/>
    </source>
</evidence>
<evidence type="ECO:0000313" key="2">
    <source>
        <dbReference type="EMBL" id="CAD6912488.1"/>
    </source>
</evidence>
<feature type="region of interest" description="Disordered" evidence="1">
    <location>
        <begin position="451"/>
        <end position="475"/>
    </location>
</feature>
<dbReference type="Proteomes" id="UP000077671">
    <property type="component" value="Unassembled WGS sequence"/>
</dbReference>
<comment type="caution">
    <text evidence="3">The sequence shown here is derived from an EMBL/GenBank/DDBJ whole genome shotgun (WGS) entry which is preliminary data.</text>
</comment>
<dbReference type="EMBL" id="LWDD02000375">
    <property type="protein sequence ID" value="KAE8261363.1"/>
    <property type="molecule type" value="Genomic_DNA"/>
</dbReference>
<proteinExistence type="predicted"/>
<feature type="compositionally biased region" description="Acidic residues" evidence="1">
    <location>
        <begin position="94"/>
        <end position="105"/>
    </location>
</feature>
<feature type="compositionally biased region" description="Low complexity" evidence="1">
    <location>
        <begin position="399"/>
        <end position="414"/>
    </location>
</feature>
<reference evidence="3" key="2">
    <citation type="journal article" date="2019" name="IMA Fungus">
        <title>Genome sequencing and comparison of five Tilletia species to identify candidate genes for the detection of regulated species infecting wheat.</title>
        <authorList>
            <person name="Nguyen H.D.T."/>
            <person name="Sultana T."/>
            <person name="Kesanakurti P."/>
            <person name="Hambleton S."/>
        </authorList>
    </citation>
    <scope>NUCLEOTIDE SEQUENCE</scope>
    <source>
        <strain evidence="3">DAOMC 238032</strain>
    </source>
</reference>
<evidence type="ECO:0000313" key="4">
    <source>
        <dbReference type="Proteomes" id="UP000077671"/>
    </source>
</evidence>
<feature type="region of interest" description="Disordered" evidence="1">
    <location>
        <begin position="399"/>
        <end position="422"/>
    </location>
</feature>
<feature type="compositionally biased region" description="Low complexity" evidence="1">
    <location>
        <begin position="63"/>
        <end position="72"/>
    </location>
</feature>
<dbReference type="Proteomes" id="UP000836402">
    <property type="component" value="Unassembled WGS sequence"/>
</dbReference>
<evidence type="ECO:0000256" key="1">
    <source>
        <dbReference type="SAM" id="MobiDB-lite"/>
    </source>
</evidence>
<keyword evidence="5" id="KW-1185">Reference proteome</keyword>
<evidence type="ECO:0008006" key="6">
    <source>
        <dbReference type="Google" id="ProtNLM"/>
    </source>
</evidence>
<feature type="region of interest" description="Disordered" evidence="1">
    <location>
        <begin position="343"/>
        <end position="364"/>
    </location>
</feature>
<feature type="region of interest" description="Disordered" evidence="1">
    <location>
        <begin position="61"/>
        <end position="108"/>
    </location>
</feature>
<gene>
    <name evidence="3" type="ORF">A4X03_0g3323</name>
    <name evidence="2" type="ORF">JKIAZH3_G1938</name>
</gene>